<dbReference type="InterPro" id="IPR050572">
    <property type="entry name" value="Fe-S_Ferredoxin"/>
</dbReference>
<keyword evidence="3" id="KW-0408">Iron</keyword>
<accession>A0A2H9T5H2</accession>
<dbReference type="GO" id="GO:0051539">
    <property type="term" value="F:4 iron, 4 sulfur cluster binding"/>
    <property type="evidence" value="ECO:0007669"/>
    <property type="project" value="UniProtKB-KW"/>
</dbReference>
<feature type="domain" description="4Fe-4S ferredoxin-type" evidence="5">
    <location>
        <begin position="145"/>
        <end position="174"/>
    </location>
</feature>
<evidence type="ECO:0000256" key="1">
    <source>
        <dbReference type="ARBA" id="ARBA00022485"/>
    </source>
</evidence>
<dbReference type="PROSITE" id="PS51379">
    <property type="entry name" value="4FE4S_FER_2"/>
    <property type="match status" value="3"/>
</dbReference>
<feature type="domain" description="4Fe-4S ferredoxin-type" evidence="5">
    <location>
        <begin position="35"/>
        <end position="68"/>
    </location>
</feature>
<sequence>MTDNDRPESDERRAFFQRMIGKKPEEPAQTGLPRPPWSIEESEFLALCAQCHACIDACPQRLLKPSDEVDTRLKGRPVLDLSWGSCDFCGQCADVCTTNAINKQQGKKAQAAPMLLGNCQNLLGMDCNLCIEACPEQALIAQRQQHPILNKSRCSGCGECVLSCQSHILVMAKR</sequence>
<dbReference type="PANTHER" id="PTHR43687:SF1">
    <property type="entry name" value="FERREDOXIN III"/>
    <property type="match status" value="1"/>
</dbReference>
<dbReference type="GO" id="GO:0016491">
    <property type="term" value="F:oxidoreductase activity"/>
    <property type="evidence" value="ECO:0007669"/>
    <property type="project" value="UniProtKB-KW"/>
</dbReference>
<evidence type="ECO:0000259" key="5">
    <source>
        <dbReference type="PROSITE" id="PS51379"/>
    </source>
</evidence>
<feature type="domain" description="4Fe-4S ferredoxin-type" evidence="5">
    <location>
        <begin position="75"/>
        <end position="106"/>
    </location>
</feature>
<keyword evidence="2" id="KW-0479">Metal-binding</keyword>
<keyword evidence="4" id="KW-0411">Iron-sulfur</keyword>
<dbReference type="Gene3D" id="3.30.70.20">
    <property type="match status" value="2"/>
</dbReference>
<comment type="caution">
    <text evidence="6">The sequence shown here is derived from an EMBL/GenBank/DDBJ whole genome shotgun (WGS) entry which is preliminary data.</text>
</comment>
<name>A0A2H9T5H2_9ZZZZ</name>
<reference evidence="6" key="1">
    <citation type="journal article" date="2017" name="Appl. Environ. Microbiol.">
        <title>Molecular characterization of an Endozoicomonas-like organism causing infection in king scallop Pecten maximus L.</title>
        <authorList>
            <person name="Cano I."/>
            <person name="van Aerle R."/>
            <person name="Ross S."/>
            <person name="Verner-Jeffreys D.W."/>
            <person name="Paley R.K."/>
            <person name="Rimmer G."/>
            <person name="Ryder D."/>
            <person name="Hooper P."/>
            <person name="Stone D."/>
            <person name="Feist S.W."/>
        </authorList>
    </citation>
    <scope>NUCLEOTIDE SEQUENCE</scope>
</reference>
<dbReference type="Pfam" id="PF13187">
    <property type="entry name" value="Fer4_9"/>
    <property type="match status" value="2"/>
</dbReference>
<dbReference type="SUPFAM" id="SSF54862">
    <property type="entry name" value="4Fe-4S ferredoxins"/>
    <property type="match status" value="1"/>
</dbReference>
<gene>
    <name evidence="6" type="primary">ndhI</name>
    <name evidence="6" type="ORF">CI610_02592</name>
</gene>
<evidence type="ECO:0000313" key="6">
    <source>
        <dbReference type="EMBL" id="PJE78468.1"/>
    </source>
</evidence>
<organism evidence="6">
    <name type="scientific">invertebrate metagenome</name>
    <dbReference type="NCBI Taxonomy" id="1711999"/>
    <lineage>
        <taxon>unclassified sequences</taxon>
        <taxon>metagenomes</taxon>
        <taxon>organismal metagenomes</taxon>
    </lineage>
</organism>
<evidence type="ECO:0000256" key="2">
    <source>
        <dbReference type="ARBA" id="ARBA00022723"/>
    </source>
</evidence>
<dbReference type="AlphaFoldDB" id="A0A2H9T5H2"/>
<evidence type="ECO:0000256" key="4">
    <source>
        <dbReference type="ARBA" id="ARBA00023014"/>
    </source>
</evidence>
<dbReference type="InterPro" id="IPR017896">
    <property type="entry name" value="4Fe4S_Fe-S-bd"/>
</dbReference>
<dbReference type="EMBL" id="NSIT01000176">
    <property type="protein sequence ID" value="PJE78468.1"/>
    <property type="molecule type" value="Genomic_DNA"/>
</dbReference>
<protein>
    <submittedName>
        <fullName evidence="6">NAD(P)H-quinone oxidoreductase subunit I, chloroplastic</fullName>
        <ecNumber evidence="6">1.6.5.11</ecNumber>
    </submittedName>
</protein>
<dbReference type="EC" id="1.6.5.11" evidence="6"/>
<evidence type="ECO:0000256" key="3">
    <source>
        <dbReference type="ARBA" id="ARBA00023004"/>
    </source>
</evidence>
<dbReference type="GO" id="GO:0046872">
    <property type="term" value="F:metal ion binding"/>
    <property type="evidence" value="ECO:0007669"/>
    <property type="project" value="UniProtKB-KW"/>
</dbReference>
<proteinExistence type="predicted"/>
<dbReference type="PANTHER" id="PTHR43687">
    <property type="entry name" value="ADENYLYLSULFATE REDUCTASE, BETA SUBUNIT"/>
    <property type="match status" value="1"/>
</dbReference>
<keyword evidence="6" id="KW-0560">Oxidoreductase</keyword>
<keyword evidence="1" id="KW-0004">4Fe-4S</keyword>